<reference evidence="2 3" key="1">
    <citation type="submission" date="2016-10" db="EMBL/GenBank/DDBJ databases">
        <authorList>
            <person name="de Groot N.N."/>
        </authorList>
    </citation>
    <scope>NUCLEOTIDE SEQUENCE [LARGE SCALE GENOMIC DNA]</scope>
    <source>
        <strain evidence="2 3">DSM 12271</strain>
    </source>
</reference>
<accession>A0A1I1B3V6</accession>
<dbReference type="InterPro" id="IPR026001">
    <property type="entry name" value="Abi-like_C"/>
</dbReference>
<gene>
    <name evidence="2" type="ORF">SAMN04488528_105420</name>
</gene>
<sequence>MGKVFRQGIYAEQKIREIVSNGRVVDLINELLAPIKYVDCDKSVEEILKYVNNVLNTEGYNIIPSSIPGKYQLLSTQNNTIVVKKEELKILSSEFLIEQVEKCNKKIAEEDLYGAITNARSMVEEVLLAIEEELCGVRGENTGDMAALYKRVAKLINFDAGKQGLITPLRQILSGLNNIVIGVASLRTKASDSHAPEYKPEKHHAREYA</sequence>
<organism evidence="2 3">
    <name type="scientific">Clostridium frigidicarnis</name>
    <dbReference type="NCBI Taxonomy" id="84698"/>
    <lineage>
        <taxon>Bacteria</taxon>
        <taxon>Bacillati</taxon>
        <taxon>Bacillota</taxon>
        <taxon>Clostridia</taxon>
        <taxon>Eubacteriales</taxon>
        <taxon>Clostridiaceae</taxon>
        <taxon>Clostridium</taxon>
    </lineage>
</organism>
<dbReference type="Proteomes" id="UP000198619">
    <property type="component" value="Unassembled WGS sequence"/>
</dbReference>
<proteinExistence type="predicted"/>
<dbReference type="RefSeq" id="WP_177199490.1">
    <property type="nucleotide sequence ID" value="NZ_FOKI01000054.1"/>
</dbReference>
<dbReference type="STRING" id="84698.SAMN04488528_105420"/>
<dbReference type="EMBL" id="FOKI01000054">
    <property type="protein sequence ID" value="SFB43280.1"/>
    <property type="molecule type" value="Genomic_DNA"/>
</dbReference>
<keyword evidence="3" id="KW-1185">Reference proteome</keyword>
<evidence type="ECO:0000259" key="1">
    <source>
        <dbReference type="Pfam" id="PF14355"/>
    </source>
</evidence>
<evidence type="ECO:0000313" key="3">
    <source>
        <dbReference type="Proteomes" id="UP000198619"/>
    </source>
</evidence>
<feature type="domain" description="Abortive infection protein-like C-terminal" evidence="1">
    <location>
        <begin position="147"/>
        <end position="206"/>
    </location>
</feature>
<dbReference type="Pfam" id="PF14355">
    <property type="entry name" value="Abi_C"/>
    <property type="match status" value="1"/>
</dbReference>
<name>A0A1I1B3V6_9CLOT</name>
<dbReference type="AlphaFoldDB" id="A0A1I1B3V6"/>
<evidence type="ECO:0000313" key="2">
    <source>
        <dbReference type="EMBL" id="SFB43280.1"/>
    </source>
</evidence>
<protein>
    <submittedName>
        <fullName evidence="2">Abortive infection C-terminus</fullName>
    </submittedName>
</protein>